<dbReference type="CDD" id="cd03784">
    <property type="entry name" value="GT1_Gtf-like"/>
    <property type="match status" value="1"/>
</dbReference>
<protein>
    <submittedName>
        <fullName evidence="2">UDP-glycosyltransferase 91C1</fullName>
    </submittedName>
</protein>
<proteinExistence type="predicted"/>
<keyword evidence="3" id="KW-1185">Reference proteome</keyword>
<dbReference type="GO" id="GO:1901135">
    <property type="term" value="P:carbohydrate derivative metabolic process"/>
    <property type="evidence" value="ECO:0007669"/>
    <property type="project" value="UniProtKB-ARBA"/>
</dbReference>
<keyword evidence="1" id="KW-0808">Transferase</keyword>
<name>A0A9N7NKP5_STRHE</name>
<dbReference type="PANTHER" id="PTHR48044:SF29">
    <property type="entry name" value="GLYCOSYLTRANSFERASE"/>
    <property type="match status" value="1"/>
</dbReference>
<reference evidence="2" key="1">
    <citation type="submission" date="2019-12" db="EMBL/GenBank/DDBJ databases">
        <authorList>
            <person name="Scholes J."/>
        </authorList>
    </citation>
    <scope>NUCLEOTIDE SEQUENCE</scope>
</reference>
<evidence type="ECO:0000313" key="2">
    <source>
        <dbReference type="EMBL" id="CAA0832295.1"/>
    </source>
</evidence>
<dbReference type="Gene3D" id="3.40.50.2000">
    <property type="entry name" value="Glycogen Phosphorylase B"/>
    <property type="match status" value="1"/>
</dbReference>
<dbReference type="AlphaFoldDB" id="A0A9N7NKP5"/>
<evidence type="ECO:0000256" key="1">
    <source>
        <dbReference type="ARBA" id="ARBA00022679"/>
    </source>
</evidence>
<dbReference type="PANTHER" id="PTHR48044">
    <property type="entry name" value="GLYCOSYLTRANSFERASE"/>
    <property type="match status" value="1"/>
</dbReference>
<accession>A0A9N7NKP5</accession>
<gene>
    <name evidence="2" type="ORF">SHERM_27597</name>
</gene>
<dbReference type="OrthoDB" id="5835829at2759"/>
<dbReference type="GO" id="GO:0008194">
    <property type="term" value="F:UDP-glycosyltransferase activity"/>
    <property type="evidence" value="ECO:0007669"/>
    <property type="project" value="InterPro"/>
</dbReference>
<dbReference type="InterPro" id="IPR002213">
    <property type="entry name" value="UDP_glucos_trans"/>
</dbReference>
<comment type="caution">
    <text evidence="2">The sequence shown here is derived from an EMBL/GenBank/DDBJ whole genome shotgun (WGS) entry which is preliminary data.</text>
</comment>
<sequence length="171" mass="18903">MDEIALGLELSRVNFIWAVEFTEDTGFWSLPEEFLKRGPWNGRGLVIDGWAPLAKILCHESLGGFMSSCEWNSVMECVMFGVPVVALPMDLDQPVNARLVENSGVGVEVLREADGRLRREVLAEAIRRVVVEDAGEGVRLAAAAMRAVLAEKKDEEIHEVVKELLGLVDNN</sequence>
<dbReference type="SUPFAM" id="SSF53756">
    <property type="entry name" value="UDP-Glycosyltransferase/glycogen phosphorylase"/>
    <property type="match status" value="1"/>
</dbReference>
<organism evidence="2 3">
    <name type="scientific">Striga hermonthica</name>
    <name type="common">Purple witchweed</name>
    <name type="synonym">Buchnera hermonthica</name>
    <dbReference type="NCBI Taxonomy" id="68872"/>
    <lineage>
        <taxon>Eukaryota</taxon>
        <taxon>Viridiplantae</taxon>
        <taxon>Streptophyta</taxon>
        <taxon>Embryophyta</taxon>
        <taxon>Tracheophyta</taxon>
        <taxon>Spermatophyta</taxon>
        <taxon>Magnoliopsida</taxon>
        <taxon>eudicotyledons</taxon>
        <taxon>Gunneridae</taxon>
        <taxon>Pentapetalae</taxon>
        <taxon>asterids</taxon>
        <taxon>lamiids</taxon>
        <taxon>Lamiales</taxon>
        <taxon>Orobanchaceae</taxon>
        <taxon>Buchnereae</taxon>
        <taxon>Striga</taxon>
    </lineage>
</organism>
<dbReference type="Proteomes" id="UP001153555">
    <property type="component" value="Unassembled WGS sequence"/>
</dbReference>
<evidence type="ECO:0000313" key="3">
    <source>
        <dbReference type="Proteomes" id="UP001153555"/>
    </source>
</evidence>
<dbReference type="EMBL" id="CACSLK010027833">
    <property type="protein sequence ID" value="CAA0832295.1"/>
    <property type="molecule type" value="Genomic_DNA"/>
</dbReference>
<dbReference type="Pfam" id="PF00201">
    <property type="entry name" value="UDPGT"/>
    <property type="match status" value="1"/>
</dbReference>